<gene>
    <name evidence="4" type="ORF">MCUN1_002786</name>
</gene>
<organism evidence="4 5">
    <name type="scientific">Malassezia cuniculi</name>
    <dbReference type="NCBI Taxonomy" id="948313"/>
    <lineage>
        <taxon>Eukaryota</taxon>
        <taxon>Fungi</taxon>
        <taxon>Dikarya</taxon>
        <taxon>Basidiomycota</taxon>
        <taxon>Ustilaginomycotina</taxon>
        <taxon>Malasseziomycetes</taxon>
        <taxon>Malasseziales</taxon>
        <taxon>Malasseziaceae</taxon>
        <taxon>Malassezia</taxon>
    </lineage>
</organism>
<name>A0AAF0F090_9BASI</name>
<evidence type="ECO:0000256" key="2">
    <source>
        <dbReference type="SAM" id="MobiDB-lite"/>
    </source>
</evidence>
<dbReference type="PANTHER" id="PTHR13049">
    <property type="entry name" value="DUF814-RELATED"/>
    <property type="match status" value="1"/>
</dbReference>
<accession>A0AAF0F090</accession>
<keyword evidence="5" id="KW-1185">Reference proteome</keyword>
<dbReference type="PANTHER" id="PTHR13049:SF2">
    <property type="entry name" value="COILED-COIL DOMAIN-CONTAINING PROTEIN 25"/>
    <property type="match status" value="1"/>
</dbReference>
<feature type="region of interest" description="Disordered" evidence="2">
    <location>
        <begin position="192"/>
        <end position="220"/>
    </location>
</feature>
<dbReference type="EMBL" id="CP119880">
    <property type="protein sequence ID" value="WFD35917.1"/>
    <property type="molecule type" value="Genomic_DNA"/>
</dbReference>
<comment type="similarity">
    <text evidence="1">Belongs to the CCDC25 family.</text>
</comment>
<feature type="domain" description="NFACT RNA-binding" evidence="3">
    <location>
        <begin position="2"/>
        <end position="107"/>
    </location>
</feature>
<dbReference type="AlphaFoldDB" id="A0AAF0F090"/>
<reference evidence="4" key="1">
    <citation type="submission" date="2023-03" db="EMBL/GenBank/DDBJ databases">
        <title>Mating type loci evolution in Malassezia.</title>
        <authorList>
            <person name="Coelho M.A."/>
        </authorList>
    </citation>
    <scope>NUCLEOTIDE SEQUENCE</scope>
    <source>
        <strain evidence="4">CBS 11721</strain>
    </source>
</reference>
<dbReference type="InterPro" id="IPR039730">
    <property type="entry name" value="Jlp2/Ccd25"/>
</dbReference>
<sequence length="220" mass="25476">MVLFFTSAATIYMGRDKFENVDLLRHALPEDVWFHVDKLSSAHVYLRLPDGVEWTNIPAALLDDCAQLVKANSIEGNKKNNITVIYTPSSNVKTSGDMAVGSVVFHNDQKVKRVFVKERINAVVNRLNKTREVRDVDFEAERQERERALGRQKKEFALRQQKEALEAKRNYKAMAEARDYSNLFSEEAIAEERRKQERKSRIKAQAQEEEDVYESDDSFM</sequence>
<evidence type="ECO:0000256" key="1">
    <source>
        <dbReference type="ARBA" id="ARBA00008998"/>
    </source>
</evidence>
<dbReference type="InterPro" id="IPR008532">
    <property type="entry name" value="NFACT_RNA-bd"/>
</dbReference>
<proteinExistence type="inferred from homology"/>
<evidence type="ECO:0000313" key="4">
    <source>
        <dbReference type="EMBL" id="WFD35917.1"/>
    </source>
</evidence>
<dbReference type="Pfam" id="PF05670">
    <property type="entry name" value="NFACT-R_1"/>
    <property type="match status" value="1"/>
</dbReference>
<feature type="compositionally biased region" description="Acidic residues" evidence="2">
    <location>
        <begin position="207"/>
        <end position="220"/>
    </location>
</feature>
<dbReference type="Proteomes" id="UP001219933">
    <property type="component" value="Chromosome 4"/>
</dbReference>
<evidence type="ECO:0000313" key="5">
    <source>
        <dbReference type="Proteomes" id="UP001219933"/>
    </source>
</evidence>
<protein>
    <recommendedName>
        <fullName evidence="3">NFACT RNA-binding domain-containing protein</fullName>
    </recommendedName>
</protein>
<evidence type="ECO:0000259" key="3">
    <source>
        <dbReference type="Pfam" id="PF05670"/>
    </source>
</evidence>